<reference evidence="9" key="2">
    <citation type="submission" date="2024-10" db="UniProtKB">
        <authorList>
            <consortium name="EnsemblProtists"/>
        </authorList>
    </citation>
    <scope>IDENTIFICATION</scope>
</reference>
<reference evidence="10" key="1">
    <citation type="journal article" date="2013" name="Nature">
        <title>Pan genome of the phytoplankton Emiliania underpins its global distribution.</title>
        <authorList>
            <person name="Read B.A."/>
            <person name="Kegel J."/>
            <person name="Klute M.J."/>
            <person name="Kuo A."/>
            <person name="Lefebvre S.C."/>
            <person name="Maumus F."/>
            <person name="Mayer C."/>
            <person name="Miller J."/>
            <person name="Monier A."/>
            <person name="Salamov A."/>
            <person name="Young J."/>
            <person name="Aguilar M."/>
            <person name="Claverie J.M."/>
            <person name="Frickenhaus S."/>
            <person name="Gonzalez K."/>
            <person name="Herman E.K."/>
            <person name="Lin Y.C."/>
            <person name="Napier J."/>
            <person name="Ogata H."/>
            <person name="Sarno A.F."/>
            <person name="Shmutz J."/>
            <person name="Schroeder D."/>
            <person name="de Vargas C."/>
            <person name="Verret F."/>
            <person name="von Dassow P."/>
            <person name="Valentin K."/>
            <person name="Van de Peer Y."/>
            <person name="Wheeler G."/>
            <person name="Dacks J.B."/>
            <person name="Delwiche C.F."/>
            <person name="Dyhrman S.T."/>
            <person name="Glockner G."/>
            <person name="John U."/>
            <person name="Richards T."/>
            <person name="Worden A.Z."/>
            <person name="Zhang X."/>
            <person name="Grigoriev I.V."/>
            <person name="Allen A.E."/>
            <person name="Bidle K."/>
            <person name="Borodovsky M."/>
            <person name="Bowler C."/>
            <person name="Brownlee C."/>
            <person name="Cock J.M."/>
            <person name="Elias M."/>
            <person name="Gladyshev V.N."/>
            <person name="Groth M."/>
            <person name="Guda C."/>
            <person name="Hadaegh A."/>
            <person name="Iglesias-Rodriguez M.D."/>
            <person name="Jenkins J."/>
            <person name="Jones B.M."/>
            <person name="Lawson T."/>
            <person name="Leese F."/>
            <person name="Lindquist E."/>
            <person name="Lobanov A."/>
            <person name="Lomsadze A."/>
            <person name="Malik S.B."/>
            <person name="Marsh M.E."/>
            <person name="Mackinder L."/>
            <person name="Mock T."/>
            <person name="Mueller-Roeber B."/>
            <person name="Pagarete A."/>
            <person name="Parker M."/>
            <person name="Probert I."/>
            <person name="Quesneville H."/>
            <person name="Raines C."/>
            <person name="Rensing S.A."/>
            <person name="Riano-Pachon D.M."/>
            <person name="Richier S."/>
            <person name="Rokitta S."/>
            <person name="Shiraiwa Y."/>
            <person name="Soanes D.M."/>
            <person name="van der Giezen M."/>
            <person name="Wahlund T.M."/>
            <person name="Williams B."/>
            <person name="Wilson W."/>
            <person name="Wolfe G."/>
            <person name="Wurch L.L."/>
        </authorList>
    </citation>
    <scope>NUCLEOTIDE SEQUENCE</scope>
</reference>
<evidence type="ECO:0000256" key="2">
    <source>
        <dbReference type="ARBA" id="ARBA00022516"/>
    </source>
</evidence>
<dbReference type="PaxDb" id="2903-EOD14001"/>
<comment type="similarity">
    <text evidence="1">Belongs to the cytidylyltransferase family.</text>
</comment>
<keyword evidence="10" id="KW-1185">Reference proteome</keyword>
<evidence type="ECO:0000256" key="5">
    <source>
        <dbReference type="ARBA" id="ARBA00023098"/>
    </source>
</evidence>
<dbReference type="HOGENOM" id="CLU_1985772_0_0_1"/>
<dbReference type="RefSeq" id="XP_005766430.1">
    <property type="nucleotide sequence ID" value="XM_005766373.1"/>
</dbReference>
<proteinExistence type="inferred from homology"/>
<evidence type="ECO:0000313" key="9">
    <source>
        <dbReference type="EnsemblProtists" id="EOD14001"/>
    </source>
</evidence>
<evidence type="ECO:0008006" key="11">
    <source>
        <dbReference type="Google" id="ProtNLM"/>
    </source>
</evidence>
<keyword evidence="6" id="KW-0594">Phospholipid biosynthesis</keyword>
<dbReference type="GO" id="GO:0004306">
    <property type="term" value="F:ethanolamine-phosphate cytidylyltransferase activity"/>
    <property type="evidence" value="ECO:0007669"/>
    <property type="project" value="InterPro"/>
</dbReference>
<evidence type="ECO:0000256" key="7">
    <source>
        <dbReference type="ARBA" id="ARBA00023264"/>
    </source>
</evidence>
<dbReference type="PANTHER" id="PTHR45780:SF2">
    <property type="entry name" value="ETHANOLAMINE-PHOSPHATE CYTIDYLYLTRANSFERASE"/>
    <property type="match status" value="1"/>
</dbReference>
<accession>A0A0D3IRW6</accession>
<dbReference type="InterPro" id="IPR044608">
    <property type="entry name" value="Ect1/PCYT2"/>
</dbReference>
<evidence type="ECO:0000256" key="3">
    <source>
        <dbReference type="ARBA" id="ARBA00022679"/>
    </source>
</evidence>
<dbReference type="GO" id="GO:0005737">
    <property type="term" value="C:cytoplasm"/>
    <property type="evidence" value="ECO:0007669"/>
    <property type="project" value="TreeGrafter"/>
</dbReference>
<dbReference type="Proteomes" id="UP000013827">
    <property type="component" value="Unassembled WGS sequence"/>
</dbReference>
<evidence type="ECO:0000256" key="8">
    <source>
        <dbReference type="ARBA" id="ARBA00025707"/>
    </source>
</evidence>
<dbReference type="InterPro" id="IPR014729">
    <property type="entry name" value="Rossmann-like_a/b/a_fold"/>
</dbReference>
<keyword evidence="7" id="KW-1208">Phospholipid metabolism</keyword>
<dbReference type="PANTHER" id="PTHR45780">
    <property type="entry name" value="ETHANOLAMINE-PHOSPHATE CYTIDYLYLTRANSFERASE"/>
    <property type="match status" value="1"/>
</dbReference>
<organism evidence="9 10">
    <name type="scientific">Emiliania huxleyi (strain CCMP1516)</name>
    <dbReference type="NCBI Taxonomy" id="280463"/>
    <lineage>
        <taxon>Eukaryota</taxon>
        <taxon>Haptista</taxon>
        <taxon>Haptophyta</taxon>
        <taxon>Prymnesiophyceae</taxon>
        <taxon>Isochrysidales</taxon>
        <taxon>Noelaerhabdaceae</taxon>
        <taxon>Emiliania</taxon>
    </lineage>
</organism>
<dbReference type="AlphaFoldDB" id="A0A0D3IRW6"/>
<dbReference type="Gene3D" id="3.40.50.620">
    <property type="entry name" value="HUPs"/>
    <property type="match status" value="1"/>
</dbReference>
<evidence type="ECO:0000256" key="1">
    <source>
        <dbReference type="ARBA" id="ARBA00010101"/>
    </source>
</evidence>
<dbReference type="GeneID" id="17260153"/>
<keyword evidence="3" id="KW-0808">Transferase</keyword>
<keyword evidence="2" id="KW-0444">Lipid biosynthesis</keyword>
<dbReference type="KEGG" id="ehx:EMIHUDRAFT_246486"/>
<dbReference type="GO" id="GO:0006646">
    <property type="term" value="P:phosphatidylethanolamine biosynthetic process"/>
    <property type="evidence" value="ECO:0007669"/>
    <property type="project" value="InterPro"/>
</dbReference>
<evidence type="ECO:0000256" key="6">
    <source>
        <dbReference type="ARBA" id="ARBA00023209"/>
    </source>
</evidence>
<dbReference type="SUPFAM" id="SSF52374">
    <property type="entry name" value="Nucleotidylyl transferase"/>
    <property type="match status" value="1"/>
</dbReference>
<evidence type="ECO:0000256" key="4">
    <source>
        <dbReference type="ARBA" id="ARBA00022695"/>
    </source>
</evidence>
<dbReference type="STRING" id="2903.R1DTB9"/>
<keyword evidence="4" id="KW-0548">Nucleotidyltransferase</keyword>
<sequence length="126" mass="14066">MSDSRRELLLSAALAASVALLLDRWLRRRGRGTGKDALARELARLEARAEDVREALAGLDEPPQREVRIWMDGAFDMMHYGHANAFRKGRALGTHLILMNDEERLAMVQACKSKGQHCKTPEEGGV</sequence>
<evidence type="ECO:0000313" key="10">
    <source>
        <dbReference type="Proteomes" id="UP000013827"/>
    </source>
</evidence>
<keyword evidence="5" id="KW-0443">Lipid metabolism</keyword>
<name>A0A0D3IRW6_EMIH1</name>
<comment type="pathway">
    <text evidence="8">Phospholipid metabolism.</text>
</comment>
<dbReference type="EnsemblProtists" id="EOD14001">
    <property type="protein sequence ID" value="EOD14001"/>
    <property type="gene ID" value="EMIHUDRAFT_246486"/>
</dbReference>
<protein>
    <recommendedName>
        <fullName evidence="11">Cytidyltransferase-like domain-containing protein</fullName>
    </recommendedName>
</protein>